<feature type="region of interest" description="Disordered" evidence="1">
    <location>
        <begin position="17"/>
        <end position="39"/>
    </location>
</feature>
<dbReference type="Proteomes" id="UP000004633">
    <property type="component" value="Unassembled WGS sequence"/>
</dbReference>
<name>E7N4S4_9FIRM</name>
<reference evidence="2 3" key="1">
    <citation type="submission" date="2010-08" db="EMBL/GenBank/DDBJ databases">
        <authorList>
            <person name="Weinstock G."/>
            <person name="Sodergren E."/>
            <person name="Clifton S."/>
            <person name="Fulton L."/>
            <person name="Fulton B."/>
            <person name="Courtney L."/>
            <person name="Fronick C."/>
            <person name="Harrison M."/>
            <person name="Strong C."/>
            <person name="Farmer C."/>
            <person name="Delahaunty K."/>
            <person name="Markovic C."/>
            <person name="Hall O."/>
            <person name="Minx P."/>
            <person name="Tomlinson C."/>
            <person name="Mitreva M."/>
            <person name="Hou S."/>
            <person name="Chen J."/>
            <person name="Wollam A."/>
            <person name="Pepin K.H."/>
            <person name="Johnson M."/>
            <person name="Bhonagiri V."/>
            <person name="Zhang X."/>
            <person name="Suruliraj S."/>
            <person name="Warren W."/>
            <person name="Chinwalla A."/>
            <person name="Mardis E.R."/>
            <person name="Wilson R.K."/>
        </authorList>
    </citation>
    <scope>NUCLEOTIDE SEQUENCE [LARGE SCALE GENOMIC DNA]</scope>
    <source>
        <strain evidence="2 3">F0399</strain>
    </source>
</reference>
<proteinExistence type="predicted"/>
<organism evidence="2 3">
    <name type="scientific">Selenomonas artemidis F0399</name>
    <dbReference type="NCBI Taxonomy" id="749551"/>
    <lineage>
        <taxon>Bacteria</taxon>
        <taxon>Bacillati</taxon>
        <taxon>Bacillota</taxon>
        <taxon>Negativicutes</taxon>
        <taxon>Selenomonadales</taxon>
        <taxon>Selenomonadaceae</taxon>
        <taxon>Selenomonas</taxon>
    </lineage>
</organism>
<dbReference type="AlphaFoldDB" id="E7N4S4"/>
<evidence type="ECO:0000313" key="3">
    <source>
        <dbReference type="Proteomes" id="UP000004633"/>
    </source>
</evidence>
<evidence type="ECO:0000313" key="2">
    <source>
        <dbReference type="EMBL" id="EFW28805.1"/>
    </source>
</evidence>
<dbReference type="EMBL" id="AECV01000057">
    <property type="protein sequence ID" value="EFW28805.1"/>
    <property type="molecule type" value="Genomic_DNA"/>
</dbReference>
<comment type="caution">
    <text evidence="2">The sequence shown here is derived from an EMBL/GenBank/DDBJ whole genome shotgun (WGS) entry which is preliminary data.</text>
</comment>
<protein>
    <submittedName>
        <fullName evidence="2">Uncharacterized protein</fullName>
    </submittedName>
</protein>
<sequence length="39" mass="4652">MRRNRLYDARGLPRRLRSGKTDALSRHKNIEIQTDEKIS</sequence>
<evidence type="ECO:0000256" key="1">
    <source>
        <dbReference type="SAM" id="MobiDB-lite"/>
    </source>
</evidence>
<keyword evidence="3" id="KW-1185">Reference proteome</keyword>
<accession>E7N4S4</accession>
<dbReference type="HOGENOM" id="CLU_3316790_0_0_9"/>
<dbReference type="STRING" id="749551.HMPREF9555_02019"/>
<feature type="compositionally biased region" description="Basic and acidic residues" evidence="1">
    <location>
        <begin position="19"/>
        <end position="39"/>
    </location>
</feature>
<gene>
    <name evidence="2" type="ORF">HMPREF9555_02019</name>
</gene>